<dbReference type="PANTHER" id="PTHR44943">
    <property type="entry name" value="CELLULOSE SYNTHASE OPERON PROTEIN C"/>
    <property type="match status" value="1"/>
</dbReference>
<dbReference type="InterPro" id="IPR011990">
    <property type="entry name" value="TPR-like_helical_dom_sf"/>
</dbReference>
<keyword evidence="4" id="KW-0812">Transmembrane</keyword>
<evidence type="ECO:0000313" key="5">
    <source>
        <dbReference type="EMBL" id="MBK1827264.1"/>
    </source>
</evidence>
<dbReference type="Proteomes" id="UP000658278">
    <property type="component" value="Unassembled WGS sequence"/>
</dbReference>
<dbReference type="PROSITE" id="PS50005">
    <property type="entry name" value="TPR"/>
    <property type="match status" value="1"/>
</dbReference>
<accession>A0A934R8M9</accession>
<dbReference type="SUPFAM" id="SSF48452">
    <property type="entry name" value="TPR-like"/>
    <property type="match status" value="1"/>
</dbReference>
<feature type="transmembrane region" description="Helical" evidence="4">
    <location>
        <begin position="309"/>
        <end position="326"/>
    </location>
</feature>
<dbReference type="Pfam" id="PF14559">
    <property type="entry name" value="TPR_19"/>
    <property type="match status" value="1"/>
</dbReference>
<reference evidence="5" key="1">
    <citation type="submission" date="2021-01" db="EMBL/GenBank/DDBJ databases">
        <title>Modified the classification status of verrucomicrobia.</title>
        <authorList>
            <person name="Feng X."/>
        </authorList>
    </citation>
    <scope>NUCLEOTIDE SEQUENCE</scope>
    <source>
        <strain evidence="5">KCTC 22201</strain>
    </source>
</reference>
<name>A0A934R8M9_9BACT</name>
<keyword evidence="2 3" id="KW-0802">TPR repeat</keyword>
<feature type="transmembrane region" description="Helical" evidence="4">
    <location>
        <begin position="332"/>
        <end position="351"/>
    </location>
</feature>
<organism evidence="5 6">
    <name type="scientific">Haloferula rosea</name>
    <dbReference type="NCBI Taxonomy" id="490093"/>
    <lineage>
        <taxon>Bacteria</taxon>
        <taxon>Pseudomonadati</taxon>
        <taxon>Verrucomicrobiota</taxon>
        <taxon>Verrucomicrobiia</taxon>
        <taxon>Verrucomicrobiales</taxon>
        <taxon>Verrucomicrobiaceae</taxon>
        <taxon>Haloferula</taxon>
    </lineage>
</organism>
<feature type="transmembrane region" description="Helical" evidence="4">
    <location>
        <begin position="233"/>
        <end position="252"/>
    </location>
</feature>
<dbReference type="AlphaFoldDB" id="A0A934R8M9"/>
<gene>
    <name evidence="5" type="ORF">JIN81_09535</name>
</gene>
<keyword evidence="6" id="KW-1185">Reference proteome</keyword>
<evidence type="ECO:0000256" key="2">
    <source>
        <dbReference type="ARBA" id="ARBA00022803"/>
    </source>
</evidence>
<comment type="caution">
    <text evidence="5">The sequence shown here is derived from an EMBL/GenBank/DDBJ whole genome shotgun (WGS) entry which is preliminary data.</text>
</comment>
<dbReference type="Gene3D" id="1.25.40.10">
    <property type="entry name" value="Tetratricopeptide repeat domain"/>
    <property type="match status" value="1"/>
</dbReference>
<dbReference type="RefSeq" id="WP_200278715.1">
    <property type="nucleotide sequence ID" value="NZ_JAENII010000006.1"/>
</dbReference>
<keyword evidence="4" id="KW-0472">Membrane</keyword>
<evidence type="ECO:0000256" key="3">
    <source>
        <dbReference type="PROSITE-ProRule" id="PRU00339"/>
    </source>
</evidence>
<dbReference type="SMART" id="SM00028">
    <property type="entry name" value="TPR"/>
    <property type="match status" value="4"/>
</dbReference>
<dbReference type="EMBL" id="JAENII010000006">
    <property type="protein sequence ID" value="MBK1827264.1"/>
    <property type="molecule type" value="Genomic_DNA"/>
</dbReference>
<dbReference type="InterPro" id="IPR019734">
    <property type="entry name" value="TPR_rpt"/>
</dbReference>
<evidence type="ECO:0000256" key="1">
    <source>
        <dbReference type="ARBA" id="ARBA00022737"/>
    </source>
</evidence>
<evidence type="ECO:0000256" key="4">
    <source>
        <dbReference type="SAM" id="Phobius"/>
    </source>
</evidence>
<protein>
    <submittedName>
        <fullName evidence="5">Tetratricopeptide repeat protein</fullName>
    </submittedName>
</protein>
<evidence type="ECO:0000313" key="6">
    <source>
        <dbReference type="Proteomes" id="UP000658278"/>
    </source>
</evidence>
<keyword evidence="1" id="KW-0677">Repeat</keyword>
<feature type="transmembrane region" description="Helical" evidence="4">
    <location>
        <begin position="267"/>
        <end position="289"/>
    </location>
</feature>
<keyword evidence="4" id="KW-1133">Transmembrane helix</keyword>
<feature type="transmembrane region" description="Helical" evidence="4">
    <location>
        <begin position="363"/>
        <end position="382"/>
    </location>
</feature>
<sequence>MSLSSIQFLLSRNRPEEAERVARGLLAKDPEDLSILFFLGVALLDQNKPKQAEEVFRDIIGQAPEFTDAYFMLARCLSERSRHKEALKAIGTAIESDPDDATYHGLKASILFQLNKPTEALQSAETGLALDPDDDSCRFYKSILLGQVGRHEEADAEAHTLLADDPDEATSHCARGWVKQLAGDAQAAEQHFIEALRIDPGHEDARIGLAESLKMGNPLLGWLMRGLLWMGRVPWYYLLAGILAASMTGRFLRKFEDPLPLLLGKGVQGLLMLLFMVMICYVPLFNLALASSRKGRLALSDDEKTGLKWAVVPLVAGFVFLVIWVMGGLKSMPFLAIACFSVASLISEVMETTRAQVRRSMKAIALVAAGVAAYLFVFYFTYFPAMVAELLVDATISASKEGTSPGNNAELLSETMQEVITLRKRFIDYPTLSLLIAAGFRVDIREFFERRSSDAID</sequence>
<feature type="repeat" description="TPR" evidence="3">
    <location>
        <begin position="67"/>
        <end position="100"/>
    </location>
</feature>
<dbReference type="PANTHER" id="PTHR44943:SF8">
    <property type="entry name" value="TPR REPEAT-CONTAINING PROTEIN MJ0263"/>
    <property type="match status" value="1"/>
</dbReference>
<proteinExistence type="predicted"/>
<dbReference type="InterPro" id="IPR051685">
    <property type="entry name" value="Ycf3/AcsC/BcsC/TPR_MFPF"/>
</dbReference>